<keyword evidence="7 15" id="KW-0378">Hydrolase</keyword>
<comment type="function">
    <text evidence="15">Involved in base excision repair of DNA damaged by oxidation or by mutagenic agents. Acts as DNA glycosylase that recognizes and removes damaged bases. Has a preference for oxidized purines, such as 7,8-dihydro-8-oxoguanine (8-oxoG). Has AP (apurinic/apyrimidinic) lyase activity and introduces nicks in the DNA strand. Cleaves the DNA backbone by beta-delta elimination to generate a single-strand break at the site of the removed base with both 3'- and 5'-phosphates.</text>
</comment>
<comment type="catalytic activity">
    <reaction evidence="14 15">
        <text>2'-deoxyribonucleotide-(2'-deoxyribose 5'-phosphate)-2'-deoxyribonucleotide-DNA = a 3'-end 2'-deoxyribonucleotide-(2,3-dehydro-2,3-deoxyribose 5'-phosphate)-DNA + a 5'-end 5'-phospho-2'-deoxyribonucleoside-DNA + H(+)</text>
        <dbReference type="Rhea" id="RHEA:66592"/>
        <dbReference type="Rhea" id="RHEA-COMP:13180"/>
        <dbReference type="Rhea" id="RHEA-COMP:16897"/>
        <dbReference type="Rhea" id="RHEA-COMP:17067"/>
        <dbReference type="ChEBI" id="CHEBI:15378"/>
        <dbReference type="ChEBI" id="CHEBI:136412"/>
        <dbReference type="ChEBI" id="CHEBI:157695"/>
        <dbReference type="ChEBI" id="CHEBI:167181"/>
        <dbReference type="EC" id="4.2.99.18"/>
    </reaction>
</comment>
<evidence type="ECO:0000313" key="18">
    <source>
        <dbReference type="EMBL" id="NOT33063.1"/>
    </source>
</evidence>
<sequence>MPELPEVETVRRALSQVIVGRTIASCWISGQALRGEVPRRLVRALPGRTFETPRRHGKYLLLDLDADQTLLSHLGMSGRWLFHSAAPARVPPHVHVRLALRDGTTLWFEDARRFGIARLVRTSRLAQDPSLAILGPDPIATPPRGEALLELARGARINVKDFLLDQKRIAGIGNIYASEILHRTSIDPRRRAGTLRAPEWDAIAREIVVVLTESIERMGTTFSMYRSLWGEPGAYGEQLRVYDRAGEPCRRCDTTIRRIVQGQRSTYFCPRCQRRTPAPAARRSR</sequence>
<evidence type="ECO:0000256" key="5">
    <source>
        <dbReference type="ARBA" id="ARBA00022763"/>
    </source>
</evidence>
<dbReference type="SUPFAM" id="SSF46946">
    <property type="entry name" value="S13-like H2TH domain"/>
    <property type="match status" value="1"/>
</dbReference>
<protein>
    <recommendedName>
        <fullName evidence="15">Formamidopyrimidine-DNA glycosylase</fullName>
        <shortName evidence="15">Fapy-DNA glycosylase</shortName>
        <ecNumber evidence="15">3.2.2.23</ecNumber>
    </recommendedName>
    <alternativeName>
        <fullName evidence="15">DNA-(apurinic or apyrimidinic site) lyase MutM</fullName>
        <shortName evidence="15">AP lyase MutM</shortName>
        <ecNumber evidence="15">4.2.99.18</ecNumber>
    </alternativeName>
</protein>
<evidence type="ECO:0000256" key="15">
    <source>
        <dbReference type="HAMAP-Rule" id="MF_00103"/>
    </source>
</evidence>
<dbReference type="PANTHER" id="PTHR22993:SF9">
    <property type="entry name" value="FORMAMIDOPYRIMIDINE-DNA GLYCOSYLASE"/>
    <property type="match status" value="1"/>
</dbReference>
<dbReference type="EC" id="3.2.2.23" evidence="15"/>
<dbReference type="InterPro" id="IPR000214">
    <property type="entry name" value="Znf_DNA_glyclase/AP_lyase"/>
</dbReference>
<keyword evidence="11 15" id="KW-0456">Lyase</keyword>
<dbReference type="Proteomes" id="UP000580839">
    <property type="component" value="Unassembled WGS sequence"/>
</dbReference>
<feature type="active site" description="Proton donor; for beta-elimination activity" evidence="15">
    <location>
        <position position="58"/>
    </location>
</feature>
<dbReference type="EMBL" id="JABFRW010000027">
    <property type="protein sequence ID" value="NOT33063.1"/>
    <property type="molecule type" value="Genomic_DNA"/>
</dbReference>
<keyword evidence="9 15" id="KW-0238">DNA-binding</keyword>
<comment type="similarity">
    <text evidence="2 15">Belongs to the FPG family.</text>
</comment>
<dbReference type="GO" id="GO:0006284">
    <property type="term" value="P:base-excision repair"/>
    <property type="evidence" value="ECO:0007669"/>
    <property type="project" value="InterPro"/>
</dbReference>
<organism evidence="18 19">
    <name type="scientific">Eiseniibacteriota bacterium</name>
    <dbReference type="NCBI Taxonomy" id="2212470"/>
    <lineage>
        <taxon>Bacteria</taxon>
        <taxon>Candidatus Eiseniibacteriota</taxon>
    </lineage>
</organism>
<feature type="domain" description="Formamidopyrimidine-DNA glycosylase catalytic" evidence="17">
    <location>
        <begin position="2"/>
        <end position="115"/>
    </location>
</feature>
<dbReference type="FunFam" id="1.10.8.50:FF:000003">
    <property type="entry name" value="Formamidopyrimidine-DNA glycosylase"/>
    <property type="match status" value="1"/>
</dbReference>
<gene>
    <name evidence="15 18" type="primary">mutM</name>
    <name evidence="15" type="synonym">fpg</name>
    <name evidence="18" type="ORF">HOP12_02720</name>
</gene>
<comment type="cofactor">
    <cofactor evidence="15">
        <name>Zn(2+)</name>
        <dbReference type="ChEBI" id="CHEBI:29105"/>
    </cofactor>
    <text evidence="15">Binds 1 zinc ion per subunit.</text>
</comment>
<dbReference type="InterPro" id="IPR035937">
    <property type="entry name" value="FPG_N"/>
</dbReference>
<dbReference type="PROSITE" id="PS51068">
    <property type="entry name" value="FPG_CAT"/>
    <property type="match status" value="1"/>
</dbReference>
<comment type="subunit">
    <text evidence="3 15">Monomer.</text>
</comment>
<evidence type="ECO:0000256" key="6">
    <source>
        <dbReference type="ARBA" id="ARBA00022771"/>
    </source>
</evidence>
<evidence type="ECO:0000259" key="17">
    <source>
        <dbReference type="PROSITE" id="PS51068"/>
    </source>
</evidence>
<dbReference type="NCBIfam" id="NF002211">
    <property type="entry name" value="PRK01103.1"/>
    <property type="match status" value="1"/>
</dbReference>
<dbReference type="SMART" id="SM01232">
    <property type="entry name" value="H2TH"/>
    <property type="match status" value="1"/>
</dbReference>
<evidence type="ECO:0000256" key="12">
    <source>
        <dbReference type="ARBA" id="ARBA00023268"/>
    </source>
</evidence>
<comment type="caution">
    <text evidence="15">Lacks conserved residue(s) required for the propagation of feature annotation.</text>
</comment>
<evidence type="ECO:0000256" key="4">
    <source>
        <dbReference type="ARBA" id="ARBA00022723"/>
    </source>
</evidence>
<feature type="active site" description="Schiff-base intermediate with DNA" evidence="15">
    <location>
        <position position="2"/>
    </location>
</feature>
<reference evidence="18 19" key="1">
    <citation type="submission" date="2020-04" db="EMBL/GenBank/DDBJ databases">
        <title>Metagenomic profiling of ammonia- and methane-oxidizing microorganisms in a Dutch drinking water treatment plant.</title>
        <authorList>
            <person name="Poghosyan L."/>
            <person name="Leucker S."/>
        </authorList>
    </citation>
    <scope>NUCLEOTIDE SEQUENCE [LARGE SCALE GENOMIC DNA]</scope>
    <source>
        <strain evidence="18">S-RSF-IL-03</strain>
    </source>
</reference>
<evidence type="ECO:0000313" key="19">
    <source>
        <dbReference type="Proteomes" id="UP000580839"/>
    </source>
</evidence>
<keyword evidence="4 15" id="KW-0479">Metal-binding</keyword>
<proteinExistence type="inferred from homology"/>
<keyword evidence="10 15" id="KW-0234">DNA repair</keyword>
<dbReference type="GO" id="GO:0008270">
    <property type="term" value="F:zinc ion binding"/>
    <property type="evidence" value="ECO:0007669"/>
    <property type="project" value="UniProtKB-UniRule"/>
</dbReference>
<dbReference type="CDD" id="cd08966">
    <property type="entry name" value="EcFpg-like_N"/>
    <property type="match status" value="1"/>
</dbReference>
<dbReference type="InterPro" id="IPR015886">
    <property type="entry name" value="H2TH_FPG"/>
</dbReference>
<dbReference type="Gene3D" id="1.10.8.50">
    <property type="match status" value="1"/>
</dbReference>
<dbReference type="Pfam" id="PF06827">
    <property type="entry name" value="zf-FPG_IleRS"/>
    <property type="match status" value="1"/>
</dbReference>
<evidence type="ECO:0000259" key="16">
    <source>
        <dbReference type="PROSITE" id="PS51066"/>
    </source>
</evidence>
<dbReference type="Gene3D" id="3.20.190.10">
    <property type="entry name" value="MutM-like, N-terminal"/>
    <property type="match status" value="1"/>
</dbReference>
<keyword evidence="5 15" id="KW-0227">DNA damage</keyword>
<dbReference type="NCBIfam" id="TIGR00577">
    <property type="entry name" value="fpg"/>
    <property type="match status" value="1"/>
</dbReference>
<dbReference type="InterPro" id="IPR020629">
    <property type="entry name" value="FPG_Glyclase"/>
</dbReference>
<dbReference type="GO" id="GO:0034039">
    <property type="term" value="F:8-oxo-7,8-dihydroguanine DNA N-glycosylase activity"/>
    <property type="evidence" value="ECO:0007669"/>
    <property type="project" value="TreeGrafter"/>
</dbReference>
<evidence type="ECO:0000256" key="3">
    <source>
        <dbReference type="ARBA" id="ARBA00011245"/>
    </source>
</evidence>
<name>A0A849SHM5_UNCEI</name>
<comment type="caution">
    <text evidence="18">The sequence shown here is derived from an EMBL/GenBank/DDBJ whole genome shotgun (WGS) entry which is preliminary data.</text>
</comment>
<dbReference type="InterPro" id="IPR012319">
    <property type="entry name" value="FPG_cat"/>
</dbReference>
<dbReference type="EC" id="4.2.99.18" evidence="15"/>
<comment type="catalytic activity">
    <reaction evidence="1 15">
        <text>Hydrolysis of DNA containing ring-opened 7-methylguanine residues, releasing 2,6-diamino-4-hydroxy-5-(N-methyl)formamidopyrimidine.</text>
        <dbReference type="EC" id="3.2.2.23"/>
    </reaction>
</comment>
<evidence type="ECO:0000256" key="2">
    <source>
        <dbReference type="ARBA" id="ARBA00009409"/>
    </source>
</evidence>
<keyword evidence="12 15" id="KW-0511">Multifunctional enzyme</keyword>
<dbReference type="InterPro" id="IPR010663">
    <property type="entry name" value="Znf_FPG/IleRS"/>
</dbReference>
<evidence type="ECO:0000256" key="7">
    <source>
        <dbReference type="ARBA" id="ARBA00022801"/>
    </source>
</evidence>
<accession>A0A849SHM5</accession>
<dbReference type="HAMAP" id="MF_00103">
    <property type="entry name" value="Fapy_DNA_glycosyl"/>
    <property type="match status" value="1"/>
</dbReference>
<feature type="active site" description="Proton donor; for delta-elimination activity" evidence="15">
    <location>
        <position position="264"/>
    </location>
</feature>
<evidence type="ECO:0000256" key="10">
    <source>
        <dbReference type="ARBA" id="ARBA00023204"/>
    </source>
</evidence>
<evidence type="ECO:0000256" key="9">
    <source>
        <dbReference type="ARBA" id="ARBA00023125"/>
    </source>
</evidence>
<keyword evidence="13 15" id="KW-0326">Glycosidase</keyword>
<feature type="binding site" evidence="15">
    <location>
        <position position="93"/>
    </location>
    <ligand>
        <name>DNA</name>
        <dbReference type="ChEBI" id="CHEBI:16991"/>
    </ligand>
</feature>
<dbReference type="SUPFAM" id="SSF57716">
    <property type="entry name" value="Glucocorticoid receptor-like (DNA-binding domain)"/>
    <property type="match status" value="1"/>
</dbReference>
<evidence type="ECO:0000256" key="13">
    <source>
        <dbReference type="ARBA" id="ARBA00023295"/>
    </source>
</evidence>
<dbReference type="SMART" id="SM00898">
    <property type="entry name" value="Fapy_DNA_glyco"/>
    <property type="match status" value="1"/>
</dbReference>
<evidence type="ECO:0000256" key="11">
    <source>
        <dbReference type="ARBA" id="ARBA00023239"/>
    </source>
</evidence>
<feature type="domain" description="FPG-type" evidence="16">
    <location>
        <begin position="240"/>
        <end position="274"/>
    </location>
</feature>
<keyword evidence="6 15" id="KW-0863">Zinc-finger</keyword>
<evidence type="ECO:0000256" key="14">
    <source>
        <dbReference type="ARBA" id="ARBA00044632"/>
    </source>
</evidence>
<dbReference type="Pfam" id="PF06831">
    <property type="entry name" value="H2TH"/>
    <property type="match status" value="1"/>
</dbReference>
<dbReference type="SUPFAM" id="SSF81624">
    <property type="entry name" value="N-terminal domain of MutM-like DNA repair proteins"/>
    <property type="match status" value="1"/>
</dbReference>
<dbReference type="GO" id="GO:0003684">
    <property type="term" value="F:damaged DNA binding"/>
    <property type="evidence" value="ECO:0007669"/>
    <property type="project" value="InterPro"/>
</dbReference>
<dbReference type="InterPro" id="IPR010979">
    <property type="entry name" value="Ribosomal_uS13-like_H2TH"/>
</dbReference>
<dbReference type="PROSITE" id="PS51066">
    <property type="entry name" value="ZF_FPG_2"/>
    <property type="match status" value="1"/>
</dbReference>
<dbReference type="GO" id="GO:0140078">
    <property type="term" value="F:class I DNA-(apurinic or apyrimidinic site) endonuclease activity"/>
    <property type="evidence" value="ECO:0007669"/>
    <property type="project" value="UniProtKB-EC"/>
</dbReference>
<dbReference type="AlphaFoldDB" id="A0A849SHM5"/>
<evidence type="ECO:0000256" key="1">
    <source>
        <dbReference type="ARBA" id="ARBA00001668"/>
    </source>
</evidence>
<dbReference type="Pfam" id="PF01149">
    <property type="entry name" value="Fapy_DNA_glyco"/>
    <property type="match status" value="1"/>
</dbReference>
<dbReference type="PANTHER" id="PTHR22993">
    <property type="entry name" value="FORMAMIDOPYRIMIDINE-DNA GLYCOSYLASE"/>
    <property type="match status" value="1"/>
</dbReference>
<evidence type="ECO:0000256" key="8">
    <source>
        <dbReference type="ARBA" id="ARBA00022833"/>
    </source>
</evidence>
<feature type="binding site" evidence="15">
    <location>
        <position position="112"/>
    </location>
    <ligand>
        <name>DNA</name>
        <dbReference type="ChEBI" id="CHEBI:16991"/>
    </ligand>
</feature>
<keyword evidence="8 15" id="KW-0862">Zinc</keyword>
<feature type="active site" description="Proton donor" evidence="15">
    <location>
        <position position="3"/>
    </location>
</feature>